<dbReference type="Pfam" id="PF00004">
    <property type="entry name" value="AAA"/>
    <property type="match status" value="1"/>
</dbReference>
<protein>
    <recommendedName>
        <fullName evidence="1">AAA+ ATPase domain-containing protein</fullName>
    </recommendedName>
</protein>
<dbReference type="PANTHER" id="PTHR46411">
    <property type="entry name" value="FAMILY ATPASE, PUTATIVE-RELATED"/>
    <property type="match status" value="1"/>
</dbReference>
<dbReference type="InterPro" id="IPR003959">
    <property type="entry name" value="ATPase_AAA_core"/>
</dbReference>
<dbReference type="SMART" id="SM00382">
    <property type="entry name" value="AAA"/>
    <property type="match status" value="1"/>
</dbReference>
<keyword evidence="3" id="KW-1185">Reference proteome</keyword>
<dbReference type="PANTHER" id="PTHR46411:SF2">
    <property type="entry name" value="AAA+ ATPASE DOMAIN-CONTAINING PROTEIN"/>
    <property type="match status" value="1"/>
</dbReference>
<evidence type="ECO:0000313" key="2">
    <source>
        <dbReference type="EMBL" id="KAL2856642.1"/>
    </source>
</evidence>
<proteinExistence type="predicted"/>
<dbReference type="SUPFAM" id="SSF52540">
    <property type="entry name" value="P-loop containing nucleoside triphosphate hydrolases"/>
    <property type="match status" value="1"/>
</dbReference>
<organism evidence="2 3">
    <name type="scientific">Aspergillus pseudoustus</name>
    <dbReference type="NCBI Taxonomy" id="1810923"/>
    <lineage>
        <taxon>Eukaryota</taxon>
        <taxon>Fungi</taxon>
        <taxon>Dikarya</taxon>
        <taxon>Ascomycota</taxon>
        <taxon>Pezizomycotina</taxon>
        <taxon>Eurotiomycetes</taxon>
        <taxon>Eurotiomycetidae</taxon>
        <taxon>Eurotiales</taxon>
        <taxon>Aspergillaceae</taxon>
        <taxon>Aspergillus</taxon>
        <taxon>Aspergillus subgen. Nidulantes</taxon>
    </lineage>
</organism>
<dbReference type="InterPro" id="IPR003593">
    <property type="entry name" value="AAA+_ATPase"/>
</dbReference>
<gene>
    <name evidence="2" type="ORF">BJY01DRAFT_242688</name>
</gene>
<dbReference type="Gene3D" id="3.40.50.300">
    <property type="entry name" value="P-loop containing nucleotide triphosphate hydrolases"/>
    <property type="match status" value="1"/>
</dbReference>
<dbReference type="Proteomes" id="UP001610446">
    <property type="component" value="Unassembled WGS sequence"/>
</dbReference>
<comment type="caution">
    <text evidence="2">The sequence shown here is derived from an EMBL/GenBank/DDBJ whole genome shotgun (WGS) entry which is preliminary data.</text>
</comment>
<reference evidence="2 3" key="1">
    <citation type="submission" date="2024-07" db="EMBL/GenBank/DDBJ databases">
        <title>Section-level genome sequencing and comparative genomics of Aspergillus sections Usti and Cavernicolus.</title>
        <authorList>
            <consortium name="Lawrence Berkeley National Laboratory"/>
            <person name="Nybo J.L."/>
            <person name="Vesth T.C."/>
            <person name="Theobald S."/>
            <person name="Frisvad J.C."/>
            <person name="Larsen T.O."/>
            <person name="Kjaerboelling I."/>
            <person name="Rothschild-Mancinelli K."/>
            <person name="Lyhne E.K."/>
            <person name="Kogle M.E."/>
            <person name="Barry K."/>
            <person name="Clum A."/>
            <person name="Na H."/>
            <person name="Ledsgaard L."/>
            <person name="Lin J."/>
            <person name="Lipzen A."/>
            <person name="Kuo A."/>
            <person name="Riley R."/>
            <person name="Mondo S."/>
            <person name="Labutti K."/>
            <person name="Haridas S."/>
            <person name="Pangalinan J."/>
            <person name="Salamov A.A."/>
            <person name="Simmons B.A."/>
            <person name="Magnuson J.K."/>
            <person name="Chen J."/>
            <person name="Drula E."/>
            <person name="Henrissat B."/>
            <person name="Wiebenga A."/>
            <person name="Lubbers R.J."/>
            <person name="Gomes A.C."/>
            <person name="Makela M.R."/>
            <person name="Stajich J."/>
            <person name="Grigoriev I.V."/>
            <person name="Mortensen U.H."/>
            <person name="De Vries R.P."/>
            <person name="Baker S.E."/>
            <person name="Andersen M.R."/>
        </authorList>
    </citation>
    <scope>NUCLEOTIDE SEQUENCE [LARGE SCALE GENOMIC DNA]</scope>
    <source>
        <strain evidence="2 3">CBS 123904</strain>
    </source>
</reference>
<dbReference type="InterPro" id="IPR027417">
    <property type="entry name" value="P-loop_NTPase"/>
</dbReference>
<evidence type="ECO:0000313" key="3">
    <source>
        <dbReference type="Proteomes" id="UP001610446"/>
    </source>
</evidence>
<dbReference type="EMBL" id="JBFXLU010000006">
    <property type="protein sequence ID" value="KAL2856642.1"/>
    <property type="molecule type" value="Genomic_DNA"/>
</dbReference>
<dbReference type="Pfam" id="PF22942">
    <property type="entry name" value="DUF7025"/>
    <property type="match status" value="1"/>
</dbReference>
<feature type="domain" description="AAA+ ATPase" evidence="1">
    <location>
        <begin position="540"/>
        <end position="664"/>
    </location>
</feature>
<sequence length="766" mass="87832">MATTNQEQENSDNDKDQKKKGINVFLNQFETDDCLGAALPLPSSQFPVNIHRPPGEAPNASNPPENTALRGHMMRLMQAERKDKIKLLAARREWESRNVDARSTSSVVEDSDPQGEAGWDYGSFYRVLHRFTGSHEIFFEPPVWEPEEDAFGERRYTVQFEFEGVKVDDFLDSNENIAFVIIKTYEPVSPDGFSTTHVRTADRRLLPSPESESLLFVSKDMIEAVEAFRMGQPNFHTIFPDFDARKEHPAPYLFWFTFRYAYPSAVKHLSFQHRSLLKSLAEWISENYQEEYERVDNELLRGVVCSETMKYLVRPGDVLVSREGGRDQAYLATSWAKERWKVFAWSYEVDGAFFYKNTTLEITFDIRDSNNKVDLRTLSVVPLQYTSLETAVSLQERGKNYWPYREKRLVSYYGSAGADYVGSGERFMIDLETYRLLHPPLQDLTESNPKREEVPPLCMLFDEPPSAPFIYLFPPTIIGYSLSSKKWLNLDVEMIQGINWNTRAFESLVIEEDSKEILQAIISCRSNPRIGVDIIEGKEASLVILLHGPSGTGKTYTAESLAELAKRPLYRLTCAEIGTEPQQAEERLKSALYLSKIWDCIILLDDIDVFWEEHTSIDFKRNALLTVLLNALESYSGLIILTARYISKPNDAFKSRVQYAVRYRHPTCSQRRKIWQNFIDDIKEANENGIDYEDVKSHLNGLAEVSMTGRQIRNTITTGRQLAEFRGRKMAHTELKHVISLQNQGGLIAYSSEKKEEESLDGVVAS</sequence>
<dbReference type="InterPro" id="IPR056599">
    <property type="entry name" value="AAA_lid_fung"/>
</dbReference>
<dbReference type="InterPro" id="IPR054289">
    <property type="entry name" value="DUF7025"/>
</dbReference>
<dbReference type="Pfam" id="PF23232">
    <property type="entry name" value="AAA_lid_13"/>
    <property type="match status" value="1"/>
</dbReference>
<name>A0ABR4KWL1_9EURO</name>
<accession>A0ABR4KWL1</accession>
<evidence type="ECO:0000259" key="1">
    <source>
        <dbReference type="SMART" id="SM00382"/>
    </source>
</evidence>